<dbReference type="AlphaFoldDB" id="A0A837DU20"/>
<reference evidence="1 2" key="1">
    <citation type="journal article" date="2015" name="BMC Microbiol.">
        <title>Lactobacillus ruminis strains cluster according to their mammalian gut source.</title>
        <authorList>
            <person name="O' Donnell M.M."/>
            <person name="Harris H.M."/>
            <person name="Lynch D.B."/>
            <person name="Ross R.P."/>
            <person name="O'Toole P.W."/>
        </authorList>
    </citation>
    <scope>NUCLEOTIDE SEQUENCE [LARGE SCALE GENOMIC DNA]</scope>
    <source>
        <strain evidence="1 2">DPC 6832</strain>
    </source>
</reference>
<evidence type="ECO:0000313" key="2">
    <source>
        <dbReference type="Proteomes" id="UP000031011"/>
    </source>
</evidence>
<protein>
    <submittedName>
        <fullName evidence="1">Uncharacterized protein</fullName>
    </submittedName>
</protein>
<dbReference type="Proteomes" id="UP000031011">
    <property type="component" value="Unassembled WGS sequence"/>
</dbReference>
<evidence type="ECO:0000313" key="1">
    <source>
        <dbReference type="EMBL" id="KIC04898.1"/>
    </source>
</evidence>
<sequence length="305" mass="36112">MEKSRIIKMLTEVVADKRTGCRYWFDIEGYKDARDYPTPLSTRNICTKLELNTDIEVVSDEAFMKQVRRFNNYVDECKNAVLGDVDFIKNLGLALADNEMAFLIPITADSFTKIANSIKSQTNVEGTNAIYKKLNQVLYLLELSCYFNYIPNSKEDGEAYFSKMMLDIRRNVDDAFGDRPLARKKMYELIDEVDYILNTCEVPGIVDKWLEINPRLKYFDCVYEIISEEPLMYERIKYGDLMGLKYRFKFFPSITEVLEREQYFEEKHKRFPTRSDDRLYQDELVETLNMRFNECIETIRDELEE</sequence>
<dbReference type="EMBL" id="AWYA01000074">
    <property type="protein sequence ID" value="KIC04898.1"/>
    <property type="molecule type" value="Genomic_DNA"/>
</dbReference>
<name>A0A837DU20_9LACO</name>
<accession>A0A837DU20</accession>
<proteinExistence type="predicted"/>
<organism evidence="1 2">
    <name type="scientific">Ligilactobacillus ruminis DPC 6832</name>
    <dbReference type="NCBI Taxonomy" id="1402208"/>
    <lineage>
        <taxon>Bacteria</taxon>
        <taxon>Bacillati</taxon>
        <taxon>Bacillota</taxon>
        <taxon>Bacilli</taxon>
        <taxon>Lactobacillales</taxon>
        <taxon>Lactobacillaceae</taxon>
        <taxon>Ligilactobacillus</taxon>
    </lineage>
</organism>
<gene>
    <name evidence="1" type="ORF">LRN_1581</name>
</gene>
<comment type="caution">
    <text evidence="1">The sequence shown here is derived from an EMBL/GenBank/DDBJ whole genome shotgun (WGS) entry which is preliminary data.</text>
</comment>